<dbReference type="VEuPathDB" id="AmoebaDB:FDP41_006351"/>
<accession>A0A6A5BCT4</accession>
<dbReference type="Proteomes" id="UP000444721">
    <property type="component" value="Unassembled WGS sequence"/>
</dbReference>
<comment type="caution">
    <text evidence="2">The sequence shown here is derived from an EMBL/GenBank/DDBJ whole genome shotgun (WGS) entry which is preliminary data.</text>
</comment>
<dbReference type="VEuPathDB" id="AmoebaDB:NF0100450"/>
<proteinExistence type="predicted"/>
<name>A0A6A5BCT4_NAEFO</name>
<feature type="region of interest" description="Disordered" evidence="1">
    <location>
        <begin position="47"/>
        <end position="86"/>
    </location>
</feature>
<sequence>MVQATSSECRRPSSDDKILLSKIGLSKGDWYRVLNYDKTKDEEFLVENEKTDFSDSGYEDDDQDNESKDKDKFEPMNRREKRQTKSALKKLSRFAKHVIQSKPKRFNITGPTNDSLISRQYFVGRHHSECVACKLDCMGYGPVFKFCKKRYYFYGCQMKAPCFSVQDGRSAIEIGLGICMKRNGCVLRDTEIPSKRGKLILKTIIDQVIEYTSDLNEDDSLNI</sequence>
<keyword evidence="3" id="KW-1185">Reference proteome</keyword>
<dbReference type="OrthoDB" id="10450357at2759"/>
<protein>
    <submittedName>
        <fullName evidence="2">Uncharacterized protein</fullName>
    </submittedName>
</protein>
<dbReference type="GeneID" id="68113569"/>
<evidence type="ECO:0000313" key="2">
    <source>
        <dbReference type="EMBL" id="KAF0974877.1"/>
    </source>
</evidence>
<dbReference type="AlphaFoldDB" id="A0A6A5BCT4"/>
<reference evidence="2 3" key="1">
    <citation type="journal article" date="2019" name="Sci. Rep.">
        <title>Nanopore sequencing improves the draft genome of the human pathogenic amoeba Naegleria fowleri.</title>
        <authorList>
            <person name="Liechti N."/>
            <person name="Schurch N."/>
            <person name="Bruggmann R."/>
            <person name="Wittwer M."/>
        </authorList>
    </citation>
    <scope>NUCLEOTIDE SEQUENCE [LARGE SCALE GENOMIC DNA]</scope>
    <source>
        <strain evidence="2 3">ATCC 30894</strain>
    </source>
</reference>
<evidence type="ECO:0000313" key="3">
    <source>
        <dbReference type="Proteomes" id="UP000444721"/>
    </source>
</evidence>
<evidence type="ECO:0000256" key="1">
    <source>
        <dbReference type="SAM" id="MobiDB-lite"/>
    </source>
</evidence>
<organism evidence="2 3">
    <name type="scientific">Naegleria fowleri</name>
    <name type="common">Brain eating amoeba</name>
    <dbReference type="NCBI Taxonomy" id="5763"/>
    <lineage>
        <taxon>Eukaryota</taxon>
        <taxon>Discoba</taxon>
        <taxon>Heterolobosea</taxon>
        <taxon>Tetramitia</taxon>
        <taxon>Eutetramitia</taxon>
        <taxon>Vahlkampfiidae</taxon>
        <taxon>Naegleria</taxon>
    </lineage>
</organism>
<dbReference type="VEuPathDB" id="AmoebaDB:NfTy_076440"/>
<dbReference type="EMBL" id="VFQX01000051">
    <property type="protein sequence ID" value="KAF0974877.1"/>
    <property type="molecule type" value="Genomic_DNA"/>
</dbReference>
<gene>
    <name evidence="2" type="ORF">FDP41_006351</name>
</gene>
<feature type="compositionally biased region" description="Basic and acidic residues" evidence="1">
    <location>
        <begin position="65"/>
        <end position="78"/>
    </location>
</feature>
<dbReference type="RefSeq" id="XP_044559590.1">
    <property type="nucleotide sequence ID" value="XM_044709977.1"/>
</dbReference>